<evidence type="ECO:0000313" key="2">
    <source>
        <dbReference type="Proteomes" id="UP001162131"/>
    </source>
</evidence>
<organism evidence="1 2">
    <name type="scientific">Blepharisma stoltei</name>
    <dbReference type="NCBI Taxonomy" id="1481888"/>
    <lineage>
        <taxon>Eukaryota</taxon>
        <taxon>Sar</taxon>
        <taxon>Alveolata</taxon>
        <taxon>Ciliophora</taxon>
        <taxon>Postciliodesmatophora</taxon>
        <taxon>Heterotrichea</taxon>
        <taxon>Heterotrichida</taxon>
        <taxon>Blepharismidae</taxon>
        <taxon>Blepharisma</taxon>
    </lineage>
</organism>
<dbReference type="Proteomes" id="UP001162131">
    <property type="component" value="Unassembled WGS sequence"/>
</dbReference>
<sequence>MSSKYCFSANCSERPQFFCKCKTPPVFMCTHHLQNHKKLIGKHRSTKIYSEVYDDSKKYLFKFISKLKLELHDFKNKIIHEELSLIKQIQKASENAIKQLKVFDKILNETISEIWRTTQINNLNELTLIESLLKFPAAELEKRNPLSSPNLQIKSIDPKLIINLFEIDPPGQNFNDKPKSHVIKYIWNPSHSELKTFDAMNLKLYKTNLPKTKDFSRFKVKCMLPSGNLFLASDWGDSIIISPQNHVQNLPKYQQSAPSCSAYLDGNIYVFGGSRTISAKFNIDLNQWSSLLKLPINLDKIAYCCTWNHCIILTAQNMDEIMYFDINIDTYNEISSLKLACNTIKPVFVGNKKIFLLEFSRGIYESEDLHKWNKIGACPATGGVLPINSYAIKWNKKVYYAYNSEIYAFNFRRRRIEKIMAI</sequence>
<dbReference type="EMBL" id="CAJZBQ010000033">
    <property type="protein sequence ID" value="CAG9323211.1"/>
    <property type="molecule type" value="Genomic_DNA"/>
</dbReference>
<accession>A0AAU9JC20</accession>
<keyword evidence="2" id="KW-1185">Reference proteome</keyword>
<dbReference type="InterPro" id="IPR015915">
    <property type="entry name" value="Kelch-typ_b-propeller"/>
</dbReference>
<dbReference type="AlphaFoldDB" id="A0AAU9JC20"/>
<dbReference type="InterPro" id="IPR011043">
    <property type="entry name" value="Gal_Oxase/kelch_b-propeller"/>
</dbReference>
<proteinExistence type="predicted"/>
<dbReference type="SUPFAM" id="SSF50965">
    <property type="entry name" value="Galactose oxidase, central domain"/>
    <property type="match status" value="1"/>
</dbReference>
<gene>
    <name evidence="1" type="ORF">BSTOLATCC_MIC33112</name>
</gene>
<comment type="caution">
    <text evidence="1">The sequence shown here is derived from an EMBL/GenBank/DDBJ whole genome shotgun (WGS) entry which is preliminary data.</text>
</comment>
<protein>
    <submittedName>
        <fullName evidence="1">Uncharacterized protein</fullName>
    </submittedName>
</protein>
<evidence type="ECO:0000313" key="1">
    <source>
        <dbReference type="EMBL" id="CAG9323211.1"/>
    </source>
</evidence>
<dbReference type="Gene3D" id="2.120.10.80">
    <property type="entry name" value="Kelch-type beta propeller"/>
    <property type="match status" value="1"/>
</dbReference>
<name>A0AAU9JC20_9CILI</name>
<reference evidence="1" key="1">
    <citation type="submission" date="2021-09" db="EMBL/GenBank/DDBJ databases">
        <authorList>
            <consortium name="AG Swart"/>
            <person name="Singh M."/>
            <person name="Singh A."/>
            <person name="Seah K."/>
            <person name="Emmerich C."/>
        </authorList>
    </citation>
    <scope>NUCLEOTIDE SEQUENCE</scope>
    <source>
        <strain evidence="1">ATCC30299</strain>
    </source>
</reference>